<dbReference type="Proteomes" id="UP000000763">
    <property type="component" value="Chromosome 8"/>
</dbReference>
<keyword evidence="2" id="KW-1133">Transmembrane helix</keyword>
<feature type="compositionally biased region" description="Basic residues" evidence="1">
    <location>
        <begin position="54"/>
        <end position="68"/>
    </location>
</feature>
<feature type="compositionally biased region" description="Basic residues" evidence="1">
    <location>
        <begin position="82"/>
        <end position="103"/>
    </location>
</feature>
<feature type="region of interest" description="Disordered" evidence="1">
    <location>
        <begin position="180"/>
        <end position="201"/>
    </location>
</feature>
<protein>
    <submittedName>
        <fullName evidence="3">Uncharacterized protein</fullName>
    </submittedName>
</protein>
<dbReference type="EMBL" id="AP005799">
    <property type="protein sequence ID" value="BAD05851.1"/>
    <property type="molecule type" value="Genomic_DNA"/>
</dbReference>
<reference evidence="4" key="1">
    <citation type="journal article" date="2005" name="Nature">
        <title>The map-based sequence of the rice genome.</title>
        <authorList>
            <consortium name="International rice genome sequencing project (IRGSP)"/>
            <person name="Matsumoto T."/>
            <person name="Wu J."/>
            <person name="Kanamori H."/>
            <person name="Katayose Y."/>
            <person name="Fujisawa M."/>
            <person name="Namiki N."/>
            <person name="Mizuno H."/>
            <person name="Yamamoto K."/>
            <person name="Antonio B.A."/>
            <person name="Baba T."/>
            <person name="Sakata K."/>
            <person name="Nagamura Y."/>
            <person name="Aoki H."/>
            <person name="Arikawa K."/>
            <person name="Arita K."/>
            <person name="Bito T."/>
            <person name="Chiden Y."/>
            <person name="Fujitsuka N."/>
            <person name="Fukunaka R."/>
            <person name="Hamada M."/>
            <person name="Harada C."/>
            <person name="Hayashi A."/>
            <person name="Hijishita S."/>
            <person name="Honda M."/>
            <person name="Hosokawa S."/>
            <person name="Ichikawa Y."/>
            <person name="Idonuma A."/>
            <person name="Iijima M."/>
            <person name="Ikeda M."/>
            <person name="Ikeno M."/>
            <person name="Ito K."/>
            <person name="Ito S."/>
            <person name="Ito T."/>
            <person name="Ito Y."/>
            <person name="Ito Y."/>
            <person name="Iwabuchi A."/>
            <person name="Kamiya K."/>
            <person name="Karasawa W."/>
            <person name="Kurita K."/>
            <person name="Katagiri S."/>
            <person name="Kikuta A."/>
            <person name="Kobayashi H."/>
            <person name="Kobayashi N."/>
            <person name="Machita K."/>
            <person name="Maehara T."/>
            <person name="Masukawa M."/>
            <person name="Mizubayashi T."/>
            <person name="Mukai Y."/>
            <person name="Nagasaki H."/>
            <person name="Nagata Y."/>
            <person name="Naito S."/>
            <person name="Nakashima M."/>
            <person name="Nakama Y."/>
            <person name="Nakamichi Y."/>
            <person name="Nakamura M."/>
            <person name="Meguro A."/>
            <person name="Negishi M."/>
            <person name="Ohta I."/>
            <person name="Ohta T."/>
            <person name="Okamoto M."/>
            <person name="Ono N."/>
            <person name="Saji S."/>
            <person name="Sakaguchi M."/>
            <person name="Sakai K."/>
            <person name="Shibata M."/>
            <person name="Shimokawa T."/>
            <person name="Song J."/>
            <person name="Takazaki Y."/>
            <person name="Terasawa K."/>
            <person name="Tsugane M."/>
            <person name="Tsuji K."/>
            <person name="Ueda S."/>
            <person name="Waki K."/>
            <person name="Yamagata H."/>
            <person name="Yamamoto M."/>
            <person name="Yamamoto S."/>
            <person name="Yamane H."/>
            <person name="Yoshiki S."/>
            <person name="Yoshihara R."/>
            <person name="Yukawa K."/>
            <person name="Zhong H."/>
            <person name="Yano M."/>
            <person name="Yuan Q."/>
            <person name="Ouyang S."/>
            <person name="Liu J."/>
            <person name="Jones K.M."/>
            <person name="Gansberger K."/>
            <person name="Moffat K."/>
            <person name="Hill J."/>
            <person name="Bera J."/>
            <person name="Fadrosh D."/>
            <person name="Jin S."/>
            <person name="Johri S."/>
            <person name="Kim M."/>
            <person name="Overton L."/>
            <person name="Reardon M."/>
            <person name="Tsitrin T."/>
            <person name="Vuong H."/>
            <person name="Weaver B."/>
            <person name="Ciecko A."/>
            <person name="Tallon L."/>
            <person name="Jackson J."/>
            <person name="Pai G."/>
            <person name="Aken S.V."/>
            <person name="Utterback T."/>
            <person name="Reidmuller S."/>
            <person name="Feldblyum T."/>
            <person name="Hsiao J."/>
            <person name="Zismann V."/>
            <person name="Iobst S."/>
            <person name="de Vazeille A.R."/>
            <person name="Buell C.R."/>
            <person name="Ying K."/>
            <person name="Li Y."/>
            <person name="Lu T."/>
            <person name="Huang Y."/>
            <person name="Zhao Q."/>
            <person name="Feng Q."/>
            <person name="Zhang L."/>
            <person name="Zhu J."/>
            <person name="Weng Q."/>
            <person name="Mu J."/>
            <person name="Lu Y."/>
            <person name="Fan D."/>
            <person name="Liu Y."/>
            <person name="Guan J."/>
            <person name="Zhang Y."/>
            <person name="Yu S."/>
            <person name="Liu X."/>
            <person name="Zhang Y."/>
            <person name="Hong G."/>
            <person name="Han B."/>
            <person name="Choisne N."/>
            <person name="Demange N."/>
            <person name="Orjeda G."/>
            <person name="Samain S."/>
            <person name="Cattolico L."/>
            <person name="Pelletier E."/>
            <person name="Couloux A."/>
            <person name="Segurens B."/>
            <person name="Wincker P."/>
            <person name="D'Hont A."/>
            <person name="Scarpelli C."/>
            <person name="Weissenbach J."/>
            <person name="Salanoubat M."/>
            <person name="Quetier F."/>
            <person name="Yu Y."/>
            <person name="Kim H.R."/>
            <person name="Rambo T."/>
            <person name="Currie J."/>
            <person name="Collura K."/>
            <person name="Luo M."/>
            <person name="Yang T."/>
            <person name="Ammiraju J.S.S."/>
            <person name="Engler F."/>
            <person name="Soderlund C."/>
            <person name="Wing R.A."/>
            <person name="Palmer L.E."/>
            <person name="de la Bastide M."/>
            <person name="Spiegel L."/>
            <person name="Nascimento L."/>
            <person name="Zutavern T."/>
            <person name="O'Shaughnessy A."/>
            <person name="Dike S."/>
            <person name="Dedhia N."/>
            <person name="Preston R."/>
            <person name="Balija V."/>
            <person name="McCombie W.R."/>
            <person name="Chow T."/>
            <person name="Chen H."/>
            <person name="Chung M."/>
            <person name="Chen C."/>
            <person name="Shaw J."/>
            <person name="Wu H."/>
            <person name="Hsiao K."/>
            <person name="Chao Y."/>
            <person name="Chu M."/>
            <person name="Cheng C."/>
            <person name="Hour A."/>
            <person name="Lee P."/>
            <person name="Lin S."/>
            <person name="Lin Y."/>
            <person name="Liou J."/>
            <person name="Liu S."/>
            <person name="Hsing Y."/>
            <person name="Raghuvanshi S."/>
            <person name="Mohanty A."/>
            <person name="Bharti A.K."/>
            <person name="Gaur A."/>
            <person name="Gupta V."/>
            <person name="Kumar D."/>
            <person name="Ravi V."/>
            <person name="Vij S."/>
            <person name="Kapur A."/>
            <person name="Khurana P."/>
            <person name="Khurana P."/>
            <person name="Khurana J.P."/>
            <person name="Tyagi A.K."/>
            <person name="Gaikwad K."/>
            <person name="Singh A."/>
            <person name="Dalal V."/>
            <person name="Srivastava S."/>
            <person name="Dixit A."/>
            <person name="Pal A.K."/>
            <person name="Ghazi I.A."/>
            <person name="Yadav M."/>
            <person name="Pandit A."/>
            <person name="Bhargava A."/>
            <person name="Sureshbabu K."/>
            <person name="Batra K."/>
            <person name="Sharma T.R."/>
            <person name="Mohapatra T."/>
            <person name="Singh N.K."/>
            <person name="Messing J."/>
            <person name="Nelson A.B."/>
            <person name="Fuks G."/>
            <person name="Kavchok S."/>
            <person name="Keizer G."/>
            <person name="Linton E."/>
            <person name="Llaca V."/>
            <person name="Song R."/>
            <person name="Tanyolac B."/>
            <person name="Young S."/>
            <person name="Ho-Il K."/>
            <person name="Hahn J.H."/>
            <person name="Sangsakoo G."/>
            <person name="Vanavichit A."/>
            <person name="de Mattos Luiz.A.T."/>
            <person name="Zimmer P.D."/>
            <person name="Malone G."/>
            <person name="Dellagostin O."/>
            <person name="de Oliveira A.C."/>
            <person name="Bevan M."/>
            <person name="Bancroft I."/>
            <person name="Minx P."/>
            <person name="Cordum H."/>
            <person name="Wilson R."/>
            <person name="Cheng Z."/>
            <person name="Jin W."/>
            <person name="Jiang J."/>
            <person name="Leong S.A."/>
            <person name="Iwama H."/>
            <person name="Gojobori T."/>
            <person name="Itoh T."/>
            <person name="Niimura Y."/>
            <person name="Fujii Y."/>
            <person name="Habara T."/>
            <person name="Sakai H."/>
            <person name="Sato Y."/>
            <person name="Wilson G."/>
            <person name="Kumar K."/>
            <person name="McCouch S."/>
            <person name="Juretic N."/>
            <person name="Hoen D."/>
            <person name="Wright S."/>
            <person name="Bruskiewich R."/>
            <person name="Bureau T."/>
            <person name="Miyao A."/>
            <person name="Hirochika H."/>
            <person name="Nishikawa T."/>
            <person name="Kadowaki K."/>
            <person name="Sugiura M."/>
            <person name="Burr B."/>
            <person name="Sasaki T."/>
        </authorList>
    </citation>
    <scope>NUCLEOTIDE SEQUENCE [LARGE SCALE GENOMIC DNA]</scope>
    <source>
        <strain evidence="4">cv. Nipponbare</strain>
    </source>
</reference>
<feature type="compositionally biased region" description="Pro residues" evidence="1">
    <location>
        <begin position="1"/>
        <end position="15"/>
    </location>
</feature>
<proteinExistence type="predicted"/>
<evidence type="ECO:0000256" key="2">
    <source>
        <dbReference type="SAM" id="Phobius"/>
    </source>
</evidence>
<sequence>MTHSHPIPPPLPLSPSPSGGDCGAASRPEPKRQWRRLSPSSFPRATTATAPEQRRRRPPPKRRRRRLSPRAAAAVLASSPRERRRRLPHHRRHGCILPHHRQRGGVLPPPPAAAAAPSPITGRRQRRRCPTQSRVAMTDSMYLEFLVDIFGVFGVRSLGFSFSFLIFSIINKIKIGLGSEGGTNRTNRGGDEMKNTNLLVS</sequence>
<keyword evidence="2" id="KW-0472">Membrane</keyword>
<feature type="region of interest" description="Disordered" evidence="1">
    <location>
        <begin position="1"/>
        <end position="132"/>
    </location>
</feature>
<reference evidence="4" key="2">
    <citation type="journal article" date="2008" name="Nucleic Acids Res.">
        <title>The rice annotation project database (RAP-DB): 2008 update.</title>
        <authorList>
            <consortium name="The rice annotation project (RAP)"/>
        </authorList>
    </citation>
    <scope>GENOME REANNOTATION</scope>
    <source>
        <strain evidence="4">cv. Nipponbare</strain>
    </source>
</reference>
<feature type="compositionally biased region" description="Low complexity" evidence="1">
    <location>
        <begin position="69"/>
        <end position="79"/>
    </location>
</feature>
<dbReference type="AlphaFoldDB" id="Q6YW15"/>
<name>Q6YW15_ORYSJ</name>
<evidence type="ECO:0000313" key="3">
    <source>
        <dbReference type="EMBL" id="BAD05851.1"/>
    </source>
</evidence>
<evidence type="ECO:0000313" key="4">
    <source>
        <dbReference type="Proteomes" id="UP000000763"/>
    </source>
</evidence>
<organism evidence="3 4">
    <name type="scientific">Oryza sativa subsp. japonica</name>
    <name type="common">Rice</name>
    <dbReference type="NCBI Taxonomy" id="39947"/>
    <lineage>
        <taxon>Eukaryota</taxon>
        <taxon>Viridiplantae</taxon>
        <taxon>Streptophyta</taxon>
        <taxon>Embryophyta</taxon>
        <taxon>Tracheophyta</taxon>
        <taxon>Spermatophyta</taxon>
        <taxon>Magnoliopsida</taxon>
        <taxon>Liliopsida</taxon>
        <taxon>Poales</taxon>
        <taxon>Poaceae</taxon>
        <taxon>BOP clade</taxon>
        <taxon>Oryzoideae</taxon>
        <taxon>Oryzeae</taxon>
        <taxon>Oryzinae</taxon>
        <taxon>Oryza</taxon>
        <taxon>Oryza sativa</taxon>
    </lineage>
</organism>
<feature type="transmembrane region" description="Helical" evidence="2">
    <location>
        <begin position="149"/>
        <end position="170"/>
    </location>
</feature>
<accession>Q6YW15</accession>
<evidence type="ECO:0000256" key="1">
    <source>
        <dbReference type="SAM" id="MobiDB-lite"/>
    </source>
</evidence>
<gene>
    <name evidence="3" type="primary">OSJNBa0012K14.25</name>
</gene>
<keyword evidence="2" id="KW-0812">Transmembrane</keyword>